<dbReference type="Proteomes" id="UP000724874">
    <property type="component" value="Unassembled WGS sequence"/>
</dbReference>
<comment type="caution">
    <text evidence="1">The sequence shown here is derived from an EMBL/GenBank/DDBJ whole genome shotgun (WGS) entry which is preliminary data.</text>
</comment>
<protein>
    <submittedName>
        <fullName evidence="1">Uncharacterized protein</fullName>
    </submittedName>
</protein>
<sequence length="233" mass="27543">MFCDPENANSHIEVMKYLLYNPEETLRTLALNHDTSPFDIRRIFAEIFVAGTASNEDSELQLFSLLRHKVGLQYVFIERIDTFNDILVQHVEDYLSDTHLIIFLVLVDYAVTNQDSHFTRDWDFWYTEDLRSLRGVDKQPLAILEPQYGDSIGRLPVEYYRVLHGYLMDPSQSGKRSLDGDKYVKAVISILLMHKKKPYLVRFEYKQEHFFMFIPEWANIPEELIEHCKRSLD</sequence>
<dbReference type="AlphaFoldDB" id="A0A9P5N7K8"/>
<gene>
    <name evidence="1" type="ORF">CPB84DRAFT_1854368</name>
</gene>
<evidence type="ECO:0000313" key="1">
    <source>
        <dbReference type="EMBL" id="KAF8872564.1"/>
    </source>
</evidence>
<reference evidence="1" key="1">
    <citation type="submission" date="2020-11" db="EMBL/GenBank/DDBJ databases">
        <authorList>
            <consortium name="DOE Joint Genome Institute"/>
            <person name="Ahrendt S."/>
            <person name="Riley R."/>
            <person name="Andreopoulos W."/>
            <person name="LaButti K."/>
            <person name="Pangilinan J."/>
            <person name="Ruiz-duenas F.J."/>
            <person name="Barrasa J.M."/>
            <person name="Sanchez-Garcia M."/>
            <person name="Camarero S."/>
            <person name="Miyauchi S."/>
            <person name="Serrano A."/>
            <person name="Linde D."/>
            <person name="Babiker R."/>
            <person name="Drula E."/>
            <person name="Ayuso-Fernandez I."/>
            <person name="Pacheco R."/>
            <person name="Padilla G."/>
            <person name="Ferreira P."/>
            <person name="Barriuso J."/>
            <person name="Kellner H."/>
            <person name="Castanera R."/>
            <person name="Alfaro M."/>
            <person name="Ramirez L."/>
            <person name="Pisabarro A.G."/>
            <person name="Kuo A."/>
            <person name="Tritt A."/>
            <person name="Lipzen A."/>
            <person name="He G."/>
            <person name="Yan M."/>
            <person name="Ng V."/>
            <person name="Cullen D."/>
            <person name="Martin F."/>
            <person name="Rosso M.-N."/>
            <person name="Henrissat B."/>
            <person name="Hibbett D."/>
            <person name="Martinez A.T."/>
            <person name="Grigoriev I.V."/>
        </authorList>
    </citation>
    <scope>NUCLEOTIDE SEQUENCE</scope>
    <source>
        <strain evidence="1">AH 44721</strain>
    </source>
</reference>
<evidence type="ECO:0000313" key="2">
    <source>
        <dbReference type="Proteomes" id="UP000724874"/>
    </source>
</evidence>
<accession>A0A9P5N7K8</accession>
<name>A0A9P5N7K8_GYMJU</name>
<keyword evidence="2" id="KW-1185">Reference proteome</keyword>
<dbReference type="EMBL" id="JADNYJ010000260">
    <property type="protein sequence ID" value="KAF8872564.1"/>
    <property type="molecule type" value="Genomic_DNA"/>
</dbReference>
<organism evidence="1 2">
    <name type="scientific">Gymnopilus junonius</name>
    <name type="common">Spectacular rustgill mushroom</name>
    <name type="synonym">Gymnopilus spectabilis subsp. junonius</name>
    <dbReference type="NCBI Taxonomy" id="109634"/>
    <lineage>
        <taxon>Eukaryota</taxon>
        <taxon>Fungi</taxon>
        <taxon>Dikarya</taxon>
        <taxon>Basidiomycota</taxon>
        <taxon>Agaricomycotina</taxon>
        <taxon>Agaricomycetes</taxon>
        <taxon>Agaricomycetidae</taxon>
        <taxon>Agaricales</taxon>
        <taxon>Agaricineae</taxon>
        <taxon>Hymenogastraceae</taxon>
        <taxon>Gymnopilus</taxon>
    </lineage>
</organism>
<proteinExistence type="predicted"/>